<evidence type="ECO:0000313" key="1">
    <source>
        <dbReference type="EMBL" id="OON22243.1"/>
    </source>
</evidence>
<dbReference type="Proteomes" id="UP000243686">
    <property type="component" value="Unassembled WGS sequence"/>
</dbReference>
<name>A0A1S8X725_OPIVI</name>
<protein>
    <submittedName>
        <fullName evidence="1">Uncharacterized protein</fullName>
    </submittedName>
</protein>
<organism evidence="1 2">
    <name type="scientific">Opisthorchis viverrini</name>
    <name type="common">Southeast Asian liver fluke</name>
    <dbReference type="NCBI Taxonomy" id="6198"/>
    <lineage>
        <taxon>Eukaryota</taxon>
        <taxon>Metazoa</taxon>
        <taxon>Spiralia</taxon>
        <taxon>Lophotrochozoa</taxon>
        <taxon>Platyhelminthes</taxon>
        <taxon>Trematoda</taxon>
        <taxon>Digenea</taxon>
        <taxon>Opisthorchiida</taxon>
        <taxon>Opisthorchiata</taxon>
        <taxon>Opisthorchiidae</taxon>
        <taxon>Opisthorchis</taxon>
    </lineage>
</organism>
<evidence type="ECO:0000313" key="2">
    <source>
        <dbReference type="Proteomes" id="UP000243686"/>
    </source>
</evidence>
<gene>
    <name evidence="1" type="ORF">X801_01855</name>
</gene>
<proteinExistence type="predicted"/>
<dbReference type="PANTHER" id="PTHR36696">
    <property type="entry name" value="AGAP012002-PA"/>
    <property type="match status" value="1"/>
</dbReference>
<dbReference type="PANTHER" id="PTHR36696:SF1">
    <property type="entry name" value="EF-HAND DOMAIN-CONTAINING PROTEIN"/>
    <property type="match status" value="1"/>
</dbReference>
<keyword evidence="2" id="KW-1185">Reference proteome</keyword>
<reference evidence="1 2" key="1">
    <citation type="submission" date="2015-03" db="EMBL/GenBank/DDBJ databases">
        <title>Draft genome of the nematode, Opisthorchis viverrini.</title>
        <authorList>
            <person name="Mitreva M."/>
        </authorList>
    </citation>
    <scope>NUCLEOTIDE SEQUENCE [LARGE SCALE GENOMIC DNA]</scope>
    <source>
        <strain evidence="1">Khon Kaen</strain>
    </source>
</reference>
<accession>A0A1S8X725</accession>
<sequence length="383" mass="43816">MLTKRLSAHLKLHVPHLARSDSMIQIFGDSDLTSDMEKIENLVHEQAERITKGPETEEHPDMFDNELVSNRTSITSTTFSNFSPRQSLLPKARESSAVRSDRLNLLNMGLGRGRKVQLRLQQTSQIHRSTAANSKRAQNYEGGTFLTDDPMLDDMELTLFPDDSLDYKAQRGVTGVFDYKGDKAYQYEQFTRYQTGLGVLRDLTSTERYVRFELPLNPVDLEGLDPIEYLVKYCRISDALDIIYSHMYTTLKSAGKDNSEGVIWSIKERLTGVWEPEQSAEFQELTELDKRGEFELHEFKPLLGLAERLYGIKNLKVVCSEIWPLLPGPLERADFYNLKEKLQHVVLHPSLRNLLIRIEQLTRLISDDLLWTNTAKSDGASAC</sequence>
<dbReference type="EMBL" id="KV891838">
    <property type="protein sequence ID" value="OON22243.1"/>
    <property type="molecule type" value="Genomic_DNA"/>
</dbReference>
<dbReference type="AlphaFoldDB" id="A0A1S8X725"/>